<evidence type="ECO:0000313" key="3">
    <source>
        <dbReference type="Proteomes" id="UP001549047"/>
    </source>
</evidence>
<accession>A0ABV2J1H8</accession>
<dbReference type="Proteomes" id="UP001549047">
    <property type="component" value="Unassembled WGS sequence"/>
</dbReference>
<proteinExistence type="predicted"/>
<feature type="signal peptide" evidence="1">
    <location>
        <begin position="1"/>
        <end position="21"/>
    </location>
</feature>
<keyword evidence="1" id="KW-0732">Signal</keyword>
<evidence type="ECO:0000256" key="1">
    <source>
        <dbReference type="SAM" id="SignalP"/>
    </source>
</evidence>
<feature type="chain" id="PRO_5045650359" description="Alkaline proteinase inhibitor/ Outer membrane lipoprotein Omp19 domain-containing protein" evidence="1">
    <location>
        <begin position="22"/>
        <end position="134"/>
    </location>
</feature>
<evidence type="ECO:0008006" key="4">
    <source>
        <dbReference type="Google" id="ProtNLM"/>
    </source>
</evidence>
<evidence type="ECO:0000313" key="2">
    <source>
        <dbReference type="EMBL" id="MET3614573.1"/>
    </source>
</evidence>
<name>A0ABV2J1H8_9HYPH</name>
<dbReference type="EMBL" id="JBEPMB010000004">
    <property type="protein sequence ID" value="MET3614573.1"/>
    <property type="molecule type" value="Genomic_DNA"/>
</dbReference>
<sequence length="134" mass="13704">MKMIMIATAVAIAGAAASYFAPSPQQTPGVDPMKTAAVGNPSSYSVANIAEGKACVVNRGKHASARTFVLKSEPGCDDVWPGLDQARNWTENADGSVALTDKSGKQLLMIAPGDGIGYVAVEPPSAALTLTAVQ</sequence>
<comment type="caution">
    <text evidence="2">The sequence shown here is derived from an EMBL/GenBank/DDBJ whole genome shotgun (WGS) entry which is preliminary data.</text>
</comment>
<keyword evidence="3" id="KW-1185">Reference proteome</keyword>
<reference evidence="2 3" key="1">
    <citation type="submission" date="2024-06" db="EMBL/GenBank/DDBJ databases">
        <title>Genomic Encyclopedia of Type Strains, Phase IV (KMG-IV): sequencing the most valuable type-strain genomes for metagenomic binning, comparative biology and taxonomic classification.</title>
        <authorList>
            <person name="Goeker M."/>
        </authorList>
    </citation>
    <scope>NUCLEOTIDE SEQUENCE [LARGE SCALE GENOMIC DNA]</scope>
    <source>
        <strain evidence="2 3">DSM 29780</strain>
    </source>
</reference>
<gene>
    <name evidence="2" type="ORF">ABID16_002910</name>
</gene>
<dbReference type="RefSeq" id="WP_354557067.1">
    <property type="nucleotide sequence ID" value="NZ_JBEPMB010000004.1"/>
</dbReference>
<protein>
    <recommendedName>
        <fullName evidence="4">Alkaline proteinase inhibitor/ Outer membrane lipoprotein Omp19 domain-containing protein</fullName>
    </recommendedName>
</protein>
<dbReference type="Gene3D" id="2.40.128.10">
    <property type="match status" value="1"/>
</dbReference>
<organism evidence="2 3">
    <name type="scientific">Rhizobium aquaticum</name>
    <dbReference type="NCBI Taxonomy" id="1549636"/>
    <lineage>
        <taxon>Bacteria</taxon>
        <taxon>Pseudomonadati</taxon>
        <taxon>Pseudomonadota</taxon>
        <taxon>Alphaproteobacteria</taxon>
        <taxon>Hyphomicrobiales</taxon>
        <taxon>Rhizobiaceae</taxon>
        <taxon>Rhizobium/Agrobacterium group</taxon>
        <taxon>Rhizobium</taxon>
    </lineage>
</organism>